<dbReference type="EMBL" id="JBCDNA010000003">
    <property type="protein sequence ID" value="MEL4457153.1"/>
    <property type="molecule type" value="Genomic_DNA"/>
</dbReference>
<comment type="caution">
    <text evidence="5">The sequence shown here is derived from an EMBL/GenBank/DDBJ whole genome shotgun (WGS) entry which is preliminary data.</text>
</comment>
<evidence type="ECO:0000256" key="2">
    <source>
        <dbReference type="ARBA" id="ARBA00022598"/>
    </source>
</evidence>
<comment type="similarity">
    <text evidence="1">Belongs to the ATP-dependent AMP-binding enzyme family.</text>
</comment>
<proteinExistence type="inferred from homology"/>
<accession>A0ABU9L4U3</accession>
<keyword evidence="2" id="KW-0436">Ligase</keyword>
<dbReference type="InterPro" id="IPR000873">
    <property type="entry name" value="AMP-dep_synth/lig_dom"/>
</dbReference>
<dbReference type="Pfam" id="PF00501">
    <property type="entry name" value="AMP-binding"/>
    <property type="match status" value="1"/>
</dbReference>
<evidence type="ECO:0000259" key="4">
    <source>
        <dbReference type="Pfam" id="PF13193"/>
    </source>
</evidence>
<dbReference type="Proteomes" id="UP001474120">
    <property type="component" value="Unassembled WGS sequence"/>
</dbReference>
<dbReference type="RefSeq" id="WP_342161313.1">
    <property type="nucleotide sequence ID" value="NZ_JBCDNA010000003.1"/>
</dbReference>
<reference evidence="5 6" key="1">
    <citation type="submission" date="2024-04" db="EMBL/GenBank/DDBJ databases">
        <title>whole genome sequencing of Lutimonas vermicola strain IMCC1616.</title>
        <authorList>
            <person name="Bae S.S."/>
        </authorList>
    </citation>
    <scope>NUCLEOTIDE SEQUENCE [LARGE SCALE GENOMIC DNA]</scope>
    <source>
        <strain evidence="5 6">IMCC1616</strain>
    </source>
</reference>
<dbReference type="SUPFAM" id="SSF56801">
    <property type="entry name" value="Acetyl-CoA synthetase-like"/>
    <property type="match status" value="1"/>
</dbReference>
<evidence type="ECO:0000259" key="3">
    <source>
        <dbReference type="Pfam" id="PF00501"/>
    </source>
</evidence>
<dbReference type="InterPro" id="IPR045851">
    <property type="entry name" value="AMP-bd_C_sf"/>
</dbReference>
<organism evidence="5 6">
    <name type="scientific">Lutimonas vermicola</name>
    <dbReference type="NCBI Taxonomy" id="414288"/>
    <lineage>
        <taxon>Bacteria</taxon>
        <taxon>Pseudomonadati</taxon>
        <taxon>Bacteroidota</taxon>
        <taxon>Flavobacteriia</taxon>
        <taxon>Flavobacteriales</taxon>
        <taxon>Flavobacteriaceae</taxon>
        <taxon>Lutimonas</taxon>
    </lineage>
</organism>
<dbReference type="PROSITE" id="PS00455">
    <property type="entry name" value="AMP_BINDING"/>
    <property type="match status" value="1"/>
</dbReference>
<gene>
    <name evidence="5" type="ORF">AABB81_14695</name>
</gene>
<dbReference type="Gene3D" id="3.40.50.12780">
    <property type="entry name" value="N-terminal domain of ligase-like"/>
    <property type="match status" value="1"/>
</dbReference>
<evidence type="ECO:0000256" key="1">
    <source>
        <dbReference type="ARBA" id="ARBA00006432"/>
    </source>
</evidence>
<keyword evidence="6" id="KW-1185">Reference proteome</keyword>
<dbReference type="PANTHER" id="PTHR43201:SF5">
    <property type="entry name" value="MEDIUM-CHAIN ACYL-COA LIGASE ACSF2, MITOCHONDRIAL"/>
    <property type="match status" value="1"/>
</dbReference>
<dbReference type="Gene3D" id="3.30.300.30">
    <property type="match status" value="1"/>
</dbReference>
<dbReference type="PANTHER" id="PTHR43201">
    <property type="entry name" value="ACYL-COA SYNTHETASE"/>
    <property type="match status" value="1"/>
</dbReference>
<sequence>MNVFDYFFKETKGLEKDFVLGNKETISFKELYNNSLKIASFLKENYGTNQNIILINQNSVFFITVYLGIIKSGNVCVPLDFSIEQGNFNFIANTTESSIIFCGKRINSKLELNIFRSIIDEDSFEKIVKNNSISDFLIDFDSENLAEIIFTSGSTGKPKGVMISHQNIISNTDSILGYLDLTEDDILLVVLPFYYCYGLSLLHTHLKAGASIVLNNTFMFLGTVFSDLSAYKCTGFSGVPSHFQMMLKKSNIFKSRDFPDLVYVTQAGGKLNNVFIEEFVSLMPNVKFFTMYGQTEATARLSYLPPEMVLRKIGSVGKAITNVVLKLMNEEGEEVKIGETGEIVAKGGNIMLGYYKDPQGTNEILNDGWLSTGDLGIIDSEGYIYIVARKMEIVKIGGKRISLREVEEVVLSVAEVQDCKVETIEDDLLGESLKLVVVIDELLNQKSVEKKILARCRSKLALFKIPRLIEFVASISVSKTGKRIRSTN</sequence>
<evidence type="ECO:0000313" key="6">
    <source>
        <dbReference type="Proteomes" id="UP001474120"/>
    </source>
</evidence>
<protein>
    <submittedName>
        <fullName evidence="5">AMP-binding protein</fullName>
    </submittedName>
</protein>
<feature type="domain" description="AMP-binding enzyme C-terminal" evidence="4">
    <location>
        <begin position="405"/>
        <end position="482"/>
    </location>
</feature>
<feature type="domain" description="AMP-dependent synthetase/ligase" evidence="3">
    <location>
        <begin position="16"/>
        <end position="355"/>
    </location>
</feature>
<dbReference type="InterPro" id="IPR020845">
    <property type="entry name" value="AMP-binding_CS"/>
</dbReference>
<name>A0ABU9L4U3_9FLAO</name>
<dbReference type="InterPro" id="IPR025110">
    <property type="entry name" value="AMP-bd_C"/>
</dbReference>
<evidence type="ECO:0000313" key="5">
    <source>
        <dbReference type="EMBL" id="MEL4457153.1"/>
    </source>
</evidence>
<dbReference type="Pfam" id="PF13193">
    <property type="entry name" value="AMP-binding_C"/>
    <property type="match status" value="1"/>
</dbReference>
<dbReference type="InterPro" id="IPR042099">
    <property type="entry name" value="ANL_N_sf"/>
</dbReference>